<keyword evidence="2" id="KW-1185">Reference proteome</keyword>
<sequence length="95" mass="10371">MPHKLTKEGAHEKIDKGFAKVQEQIGGKGVAVEQSWDGDIMSFTAGAMGQKLSGRLTVMDDKVHIEVDLPWLLAKLSGTVKEKLAQGTKLLLEKK</sequence>
<dbReference type="InterPro" id="IPR013433">
    <property type="entry name" value="PHA_gran_rgn"/>
</dbReference>
<dbReference type="EMBL" id="JBHTJV010000009">
    <property type="protein sequence ID" value="MFD0916962.1"/>
    <property type="molecule type" value="Genomic_DNA"/>
</dbReference>
<dbReference type="Pfam" id="PF09650">
    <property type="entry name" value="PHA_gran_rgn"/>
    <property type="match status" value="1"/>
</dbReference>
<evidence type="ECO:0000313" key="2">
    <source>
        <dbReference type="Proteomes" id="UP001597101"/>
    </source>
</evidence>
<dbReference type="RefSeq" id="WP_377212802.1">
    <property type="nucleotide sequence ID" value="NZ_JBHTJV010000009.1"/>
</dbReference>
<name>A0ABW3FLE7_9HYPH</name>
<reference evidence="2" key="1">
    <citation type="journal article" date="2019" name="Int. J. Syst. Evol. Microbiol.">
        <title>The Global Catalogue of Microorganisms (GCM) 10K type strain sequencing project: providing services to taxonomists for standard genome sequencing and annotation.</title>
        <authorList>
            <consortium name="The Broad Institute Genomics Platform"/>
            <consortium name="The Broad Institute Genome Sequencing Center for Infectious Disease"/>
            <person name="Wu L."/>
            <person name="Ma J."/>
        </authorList>
    </citation>
    <scope>NUCLEOTIDE SEQUENCE [LARGE SCALE GENOMIC DNA]</scope>
    <source>
        <strain evidence="2">CCUG 60023</strain>
    </source>
</reference>
<protein>
    <submittedName>
        <fullName evidence="1">Polyhydroxyalkanoic acid system family protein</fullName>
    </submittedName>
</protein>
<organism evidence="1 2">
    <name type="scientific">Pseudahrensia aquimaris</name>
    <dbReference type="NCBI Taxonomy" id="744461"/>
    <lineage>
        <taxon>Bacteria</taxon>
        <taxon>Pseudomonadati</taxon>
        <taxon>Pseudomonadota</taxon>
        <taxon>Alphaproteobacteria</taxon>
        <taxon>Hyphomicrobiales</taxon>
        <taxon>Ahrensiaceae</taxon>
        <taxon>Pseudahrensia</taxon>
    </lineage>
</organism>
<gene>
    <name evidence="1" type="ORF">ACFQ14_11135</name>
</gene>
<evidence type="ECO:0000313" key="1">
    <source>
        <dbReference type="EMBL" id="MFD0916962.1"/>
    </source>
</evidence>
<proteinExistence type="predicted"/>
<accession>A0ABW3FLE7</accession>
<comment type="caution">
    <text evidence="1">The sequence shown here is derived from an EMBL/GenBank/DDBJ whole genome shotgun (WGS) entry which is preliminary data.</text>
</comment>
<dbReference type="Proteomes" id="UP001597101">
    <property type="component" value="Unassembled WGS sequence"/>
</dbReference>